<dbReference type="Pfam" id="PF00891">
    <property type="entry name" value="Methyltransf_2"/>
    <property type="match status" value="1"/>
</dbReference>
<keyword evidence="3" id="KW-0949">S-adenosyl-L-methionine</keyword>
<feature type="domain" description="O-methyltransferase C-terminal" evidence="4">
    <location>
        <begin position="282"/>
        <end position="451"/>
    </location>
</feature>
<dbReference type="Pfam" id="PF08100">
    <property type="entry name" value="Dimerisation"/>
    <property type="match status" value="1"/>
</dbReference>
<dbReference type="GO" id="GO:0046983">
    <property type="term" value="F:protein dimerization activity"/>
    <property type="evidence" value="ECO:0007669"/>
    <property type="project" value="InterPro"/>
</dbReference>
<evidence type="ECO:0000259" key="4">
    <source>
        <dbReference type="Pfam" id="PF00891"/>
    </source>
</evidence>
<dbReference type="InterPro" id="IPR001077">
    <property type="entry name" value="COMT_C"/>
</dbReference>
<comment type="caution">
    <text evidence="6">The sequence shown here is derived from an EMBL/GenBank/DDBJ whole genome shotgun (WGS) entry which is preliminary data.</text>
</comment>
<evidence type="ECO:0000256" key="2">
    <source>
        <dbReference type="ARBA" id="ARBA00022679"/>
    </source>
</evidence>
<evidence type="ECO:0000256" key="3">
    <source>
        <dbReference type="ARBA" id="ARBA00022691"/>
    </source>
</evidence>
<evidence type="ECO:0000313" key="6">
    <source>
        <dbReference type="EMBL" id="TRM58611.1"/>
    </source>
</evidence>
<dbReference type="InterPro" id="IPR012967">
    <property type="entry name" value="COMT_dimerisation"/>
</dbReference>
<dbReference type="PROSITE" id="PS51683">
    <property type="entry name" value="SAM_OMT_II"/>
    <property type="match status" value="1"/>
</dbReference>
<dbReference type="EMBL" id="VDMD01000034">
    <property type="protein sequence ID" value="TRM58611.1"/>
    <property type="molecule type" value="Genomic_DNA"/>
</dbReference>
<dbReference type="OrthoDB" id="1606438at2759"/>
<dbReference type="InterPro" id="IPR029063">
    <property type="entry name" value="SAM-dependent_MTases_sf"/>
</dbReference>
<feature type="domain" description="O-methyltransferase dimerisation" evidence="5">
    <location>
        <begin position="105"/>
        <end position="179"/>
    </location>
</feature>
<dbReference type="InterPro" id="IPR036390">
    <property type="entry name" value="WH_DNA-bd_sf"/>
</dbReference>
<dbReference type="PANTHER" id="PTHR43712">
    <property type="entry name" value="PUTATIVE (AFU_ORTHOLOGUE AFUA_4G14580)-RELATED"/>
    <property type="match status" value="1"/>
</dbReference>
<dbReference type="InterPro" id="IPR016461">
    <property type="entry name" value="COMT-like"/>
</dbReference>
<dbReference type="Gene3D" id="1.10.10.10">
    <property type="entry name" value="Winged helix-like DNA-binding domain superfamily/Winged helix DNA-binding domain"/>
    <property type="match status" value="1"/>
</dbReference>
<keyword evidence="1 6" id="KW-0489">Methyltransferase</keyword>
<proteinExistence type="predicted"/>
<dbReference type="Proteomes" id="UP000320762">
    <property type="component" value="Unassembled WGS sequence"/>
</dbReference>
<dbReference type="STRING" id="97359.A0A550C1C4"/>
<dbReference type="SUPFAM" id="SSF46785">
    <property type="entry name" value="Winged helix' DNA-binding domain"/>
    <property type="match status" value="1"/>
</dbReference>
<dbReference type="SUPFAM" id="SSF53335">
    <property type="entry name" value="S-adenosyl-L-methionine-dependent methyltransferases"/>
    <property type="match status" value="1"/>
</dbReference>
<reference evidence="6 7" key="1">
    <citation type="journal article" date="2019" name="New Phytol.">
        <title>Comparative genomics reveals unique wood-decay strategies and fruiting body development in the Schizophyllaceae.</title>
        <authorList>
            <person name="Almasi E."/>
            <person name="Sahu N."/>
            <person name="Krizsan K."/>
            <person name="Balint B."/>
            <person name="Kovacs G.M."/>
            <person name="Kiss B."/>
            <person name="Cseklye J."/>
            <person name="Drula E."/>
            <person name="Henrissat B."/>
            <person name="Nagy I."/>
            <person name="Chovatia M."/>
            <person name="Adam C."/>
            <person name="LaButti K."/>
            <person name="Lipzen A."/>
            <person name="Riley R."/>
            <person name="Grigoriev I.V."/>
            <person name="Nagy L.G."/>
        </authorList>
    </citation>
    <scope>NUCLEOTIDE SEQUENCE [LARGE SCALE GENOMIC DNA]</scope>
    <source>
        <strain evidence="6 7">NL-1724</strain>
    </source>
</reference>
<sequence>MTVTATAPTAIAHPVVKALNGDSPNSSAPLHRAEQLRSLVRLLTDASERVIEGWEAEATQNNNGTKTHAFPPGELYEARQIAVSAGAMIVDLVQDPQIRILELGSQYYEARALHITVEKGVPDILAEAPQGVPIEDLAARTGVKAHKLGRILRALCSIHVFAEVKPGVFANNRTSQALVGNDGLQSMTLSMGGIRYKTSASLPTVLFDPVRGQSESNVETAFQEDAGTDLPWWAWLKKYGATTRRSPTSKTELEIYGLAMLGTGRAHGAVHLEYPWEALGNATVVDVGGGIGSMCLDTAKRFPNLKFIVQDLLPVVQSAPPVWEKELPGAIDSGRVQFMEHDFFNEQPVQGADIYHMRYILHDWDDDRAVRILAALRPALLANPGARLLICDQVMNTTHGCELVDSAPAPLPANYGYATRLSHMLDLNMMTMFNGRERTAEELAVLARRAGLVVERIFKCPSLVWLTRLKVDEGWVGEVA</sequence>
<organism evidence="6 7">
    <name type="scientific">Schizophyllum amplum</name>
    <dbReference type="NCBI Taxonomy" id="97359"/>
    <lineage>
        <taxon>Eukaryota</taxon>
        <taxon>Fungi</taxon>
        <taxon>Dikarya</taxon>
        <taxon>Basidiomycota</taxon>
        <taxon>Agaricomycotina</taxon>
        <taxon>Agaricomycetes</taxon>
        <taxon>Agaricomycetidae</taxon>
        <taxon>Agaricales</taxon>
        <taxon>Schizophyllaceae</taxon>
        <taxon>Schizophyllum</taxon>
    </lineage>
</organism>
<protein>
    <submittedName>
        <fullName evidence="6">S-adenosyl-L-methionine-dependent methyltransferase</fullName>
    </submittedName>
</protein>
<evidence type="ECO:0000256" key="1">
    <source>
        <dbReference type="ARBA" id="ARBA00022603"/>
    </source>
</evidence>
<dbReference type="Gene3D" id="3.40.50.150">
    <property type="entry name" value="Vaccinia Virus protein VP39"/>
    <property type="match status" value="1"/>
</dbReference>
<dbReference type="PANTHER" id="PTHR43712:SF2">
    <property type="entry name" value="O-METHYLTRANSFERASE CICE"/>
    <property type="match status" value="1"/>
</dbReference>
<dbReference type="InterPro" id="IPR036388">
    <property type="entry name" value="WH-like_DNA-bd_sf"/>
</dbReference>
<gene>
    <name evidence="6" type="ORF">BD626DRAFT_410298</name>
</gene>
<evidence type="ECO:0000259" key="5">
    <source>
        <dbReference type="Pfam" id="PF08100"/>
    </source>
</evidence>
<dbReference type="GO" id="GO:0032259">
    <property type="term" value="P:methylation"/>
    <property type="evidence" value="ECO:0007669"/>
    <property type="project" value="UniProtKB-KW"/>
</dbReference>
<name>A0A550C1C4_9AGAR</name>
<accession>A0A550C1C4</accession>
<evidence type="ECO:0000313" key="7">
    <source>
        <dbReference type="Proteomes" id="UP000320762"/>
    </source>
</evidence>
<dbReference type="GO" id="GO:0008171">
    <property type="term" value="F:O-methyltransferase activity"/>
    <property type="evidence" value="ECO:0007669"/>
    <property type="project" value="InterPro"/>
</dbReference>
<keyword evidence="7" id="KW-1185">Reference proteome</keyword>
<keyword evidence="2 6" id="KW-0808">Transferase</keyword>
<dbReference type="AlphaFoldDB" id="A0A550C1C4"/>